<dbReference type="EnsemblPlants" id="KEH23873">
    <property type="protein sequence ID" value="KEH23873"/>
    <property type="gene ID" value="MTR_7g096330"/>
</dbReference>
<protein>
    <submittedName>
        <fullName evidence="1 2">Uncharacterized protein</fullName>
    </submittedName>
</protein>
<proteinExistence type="predicted"/>
<sequence>MTQMQNMATVTVTPSPPTPPPCCKYEKTKLQVSEGSEWELRTGIRIEMVGVSLGTKQVKNEEEMKHCILMRKSIEGEVVEKGLGSGSEKTMCFFVDDSPVTCLNNKYPFLVNAMLKVMVCHFQIAWVFNRVVLIRLEVEEAV</sequence>
<evidence type="ECO:0000313" key="3">
    <source>
        <dbReference type="Proteomes" id="UP000002051"/>
    </source>
</evidence>
<dbReference type="HOGENOM" id="CLU_1818738_0_0_1"/>
<dbReference type="AlphaFoldDB" id="A0A072U442"/>
<name>A0A072U442_MEDTR</name>
<reference evidence="1 3" key="2">
    <citation type="journal article" date="2014" name="BMC Genomics">
        <title>An improved genome release (version Mt4.0) for the model legume Medicago truncatula.</title>
        <authorList>
            <person name="Tang H."/>
            <person name="Krishnakumar V."/>
            <person name="Bidwell S."/>
            <person name="Rosen B."/>
            <person name="Chan A."/>
            <person name="Zhou S."/>
            <person name="Gentzbittel L."/>
            <person name="Childs K.L."/>
            <person name="Yandell M."/>
            <person name="Gundlach H."/>
            <person name="Mayer K.F."/>
            <person name="Schwartz D.C."/>
            <person name="Town C.D."/>
        </authorList>
    </citation>
    <scope>GENOME REANNOTATION</scope>
    <source>
        <strain evidence="1">A17</strain>
        <strain evidence="2 3">cv. Jemalong A17</strain>
    </source>
</reference>
<dbReference type="Proteomes" id="UP000002051">
    <property type="component" value="Unassembled WGS sequence"/>
</dbReference>
<reference evidence="2" key="3">
    <citation type="submission" date="2015-04" db="UniProtKB">
        <authorList>
            <consortium name="EnsemblPlants"/>
        </authorList>
    </citation>
    <scope>IDENTIFICATION</scope>
    <source>
        <strain evidence="2">cv. Jemalong A17</strain>
    </source>
</reference>
<accession>A0A072U442</accession>
<keyword evidence="3" id="KW-1185">Reference proteome</keyword>
<evidence type="ECO:0000313" key="1">
    <source>
        <dbReference type="EMBL" id="KEH23873.1"/>
    </source>
</evidence>
<gene>
    <name evidence="1" type="ordered locus">MTR_7g096330</name>
</gene>
<reference evidence="1 3" key="1">
    <citation type="journal article" date="2011" name="Nature">
        <title>The Medicago genome provides insight into the evolution of rhizobial symbioses.</title>
        <authorList>
            <person name="Young N.D."/>
            <person name="Debelle F."/>
            <person name="Oldroyd G.E."/>
            <person name="Geurts R."/>
            <person name="Cannon S.B."/>
            <person name="Udvardi M.K."/>
            <person name="Benedito V.A."/>
            <person name="Mayer K.F."/>
            <person name="Gouzy J."/>
            <person name="Schoof H."/>
            <person name="Van de Peer Y."/>
            <person name="Proost S."/>
            <person name="Cook D.R."/>
            <person name="Meyers B.C."/>
            <person name="Spannagl M."/>
            <person name="Cheung F."/>
            <person name="De Mita S."/>
            <person name="Krishnakumar V."/>
            <person name="Gundlach H."/>
            <person name="Zhou S."/>
            <person name="Mudge J."/>
            <person name="Bharti A.K."/>
            <person name="Murray J.D."/>
            <person name="Naoumkina M.A."/>
            <person name="Rosen B."/>
            <person name="Silverstein K.A."/>
            <person name="Tang H."/>
            <person name="Rombauts S."/>
            <person name="Zhao P.X."/>
            <person name="Zhou P."/>
            <person name="Barbe V."/>
            <person name="Bardou P."/>
            <person name="Bechner M."/>
            <person name="Bellec A."/>
            <person name="Berger A."/>
            <person name="Berges H."/>
            <person name="Bidwell S."/>
            <person name="Bisseling T."/>
            <person name="Choisne N."/>
            <person name="Couloux A."/>
            <person name="Denny R."/>
            <person name="Deshpande S."/>
            <person name="Dai X."/>
            <person name="Doyle J.J."/>
            <person name="Dudez A.M."/>
            <person name="Farmer A.D."/>
            <person name="Fouteau S."/>
            <person name="Franken C."/>
            <person name="Gibelin C."/>
            <person name="Gish J."/>
            <person name="Goldstein S."/>
            <person name="Gonzalez A.J."/>
            <person name="Green P.J."/>
            <person name="Hallab A."/>
            <person name="Hartog M."/>
            <person name="Hua A."/>
            <person name="Humphray S.J."/>
            <person name="Jeong D.H."/>
            <person name="Jing Y."/>
            <person name="Jocker A."/>
            <person name="Kenton S.M."/>
            <person name="Kim D.J."/>
            <person name="Klee K."/>
            <person name="Lai H."/>
            <person name="Lang C."/>
            <person name="Lin S."/>
            <person name="Macmil S.L."/>
            <person name="Magdelenat G."/>
            <person name="Matthews L."/>
            <person name="McCorrison J."/>
            <person name="Monaghan E.L."/>
            <person name="Mun J.H."/>
            <person name="Najar F.Z."/>
            <person name="Nicholson C."/>
            <person name="Noirot C."/>
            <person name="O'Bleness M."/>
            <person name="Paule C.R."/>
            <person name="Poulain J."/>
            <person name="Prion F."/>
            <person name="Qin B."/>
            <person name="Qu C."/>
            <person name="Retzel E.F."/>
            <person name="Riddle C."/>
            <person name="Sallet E."/>
            <person name="Samain S."/>
            <person name="Samson N."/>
            <person name="Sanders I."/>
            <person name="Saurat O."/>
            <person name="Scarpelli C."/>
            <person name="Schiex T."/>
            <person name="Segurens B."/>
            <person name="Severin A.J."/>
            <person name="Sherrier D.J."/>
            <person name="Shi R."/>
            <person name="Sims S."/>
            <person name="Singer S.R."/>
            <person name="Sinharoy S."/>
            <person name="Sterck L."/>
            <person name="Viollet A."/>
            <person name="Wang B.B."/>
            <person name="Wang K."/>
            <person name="Wang M."/>
            <person name="Wang X."/>
            <person name="Warfsmann J."/>
            <person name="Weissenbach J."/>
            <person name="White D.D."/>
            <person name="White J.D."/>
            <person name="Wiley G.B."/>
            <person name="Wincker P."/>
            <person name="Xing Y."/>
            <person name="Yang L."/>
            <person name="Yao Z."/>
            <person name="Ying F."/>
            <person name="Zhai J."/>
            <person name="Zhou L."/>
            <person name="Zuber A."/>
            <person name="Denarie J."/>
            <person name="Dixon R.A."/>
            <person name="May G.D."/>
            <person name="Schwartz D.C."/>
            <person name="Rogers J."/>
            <person name="Quetier F."/>
            <person name="Town C.D."/>
            <person name="Roe B.A."/>
        </authorList>
    </citation>
    <scope>NUCLEOTIDE SEQUENCE [LARGE SCALE GENOMIC DNA]</scope>
    <source>
        <strain evidence="1">A17</strain>
        <strain evidence="2 3">cv. Jemalong A17</strain>
    </source>
</reference>
<organism evidence="1 3">
    <name type="scientific">Medicago truncatula</name>
    <name type="common">Barrel medic</name>
    <name type="synonym">Medicago tribuloides</name>
    <dbReference type="NCBI Taxonomy" id="3880"/>
    <lineage>
        <taxon>Eukaryota</taxon>
        <taxon>Viridiplantae</taxon>
        <taxon>Streptophyta</taxon>
        <taxon>Embryophyta</taxon>
        <taxon>Tracheophyta</taxon>
        <taxon>Spermatophyta</taxon>
        <taxon>Magnoliopsida</taxon>
        <taxon>eudicotyledons</taxon>
        <taxon>Gunneridae</taxon>
        <taxon>Pentapetalae</taxon>
        <taxon>rosids</taxon>
        <taxon>fabids</taxon>
        <taxon>Fabales</taxon>
        <taxon>Fabaceae</taxon>
        <taxon>Papilionoideae</taxon>
        <taxon>50 kb inversion clade</taxon>
        <taxon>NPAAA clade</taxon>
        <taxon>Hologalegina</taxon>
        <taxon>IRL clade</taxon>
        <taxon>Trifolieae</taxon>
        <taxon>Medicago</taxon>
    </lineage>
</organism>
<dbReference type="EMBL" id="CM001223">
    <property type="protein sequence ID" value="KEH23873.1"/>
    <property type="molecule type" value="Genomic_DNA"/>
</dbReference>
<evidence type="ECO:0000313" key="2">
    <source>
        <dbReference type="EnsemblPlants" id="KEH23873"/>
    </source>
</evidence>